<reference evidence="2" key="3">
    <citation type="submission" date="2015-04" db="UniProtKB">
        <authorList>
            <consortium name="EnsemblPlants"/>
        </authorList>
    </citation>
    <scope>IDENTIFICATION</scope>
</reference>
<dbReference type="EnsemblPlants" id="LPERR02G15530.1">
    <property type="protein sequence ID" value="LPERR02G15530.1"/>
    <property type="gene ID" value="LPERR02G15530"/>
</dbReference>
<accession>A0A0D9VGQ8</accession>
<evidence type="ECO:0000256" key="1">
    <source>
        <dbReference type="SAM" id="MobiDB-lite"/>
    </source>
</evidence>
<sequence length="317" mass="34683">MTRPHPPRFAPATPRLLAYVDDDRGSQPPSSPSHSALPRAYKFTTTRDPHPSFRFARLAPLPRRRTSHTIATSSNSTKPSPLRARGSGRTRFLPSQASTESTTGEDEPDDDDAEAETNASTTPCRSSEPRRLCFAVHCSSTLSAWMRRSHGGEKATMRCEAEEQEARSKEQEEEERTCALELAAAGVDLYAELNNDARLIASVCRARLPLRSYPGRRRAPTIAVMSALIFCAQTPPTAQAVLTEPPPCSGRLLFVGALSAAGHNRRPLPPARRQPISRPIEAIWGSIGNPLAAVILPDLSTDSDEQQFAEIFLRRGP</sequence>
<dbReference type="Proteomes" id="UP000032180">
    <property type="component" value="Chromosome 2"/>
</dbReference>
<feature type="compositionally biased region" description="Polar residues" evidence="1">
    <location>
        <begin position="68"/>
        <end position="79"/>
    </location>
</feature>
<proteinExistence type="predicted"/>
<keyword evidence="3" id="KW-1185">Reference proteome</keyword>
<protein>
    <submittedName>
        <fullName evidence="2">Uncharacterized protein</fullName>
    </submittedName>
</protein>
<feature type="region of interest" description="Disordered" evidence="1">
    <location>
        <begin position="1"/>
        <end position="126"/>
    </location>
</feature>
<name>A0A0D9VGQ8_9ORYZ</name>
<dbReference type="HOGENOM" id="CLU_878145_0_0_1"/>
<evidence type="ECO:0000313" key="2">
    <source>
        <dbReference type="EnsemblPlants" id="LPERR02G15530.1"/>
    </source>
</evidence>
<dbReference type="Gramene" id="LPERR02G15530.1">
    <property type="protein sequence ID" value="LPERR02G15530.1"/>
    <property type="gene ID" value="LPERR02G15530"/>
</dbReference>
<organism evidence="2 3">
    <name type="scientific">Leersia perrieri</name>
    <dbReference type="NCBI Taxonomy" id="77586"/>
    <lineage>
        <taxon>Eukaryota</taxon>
        <taxon>Viridiplantae</taxon>
        <taxon>Streptophyta</taxon>
        <taxon>Embryophyta</taxon>
        <taxon>Tracheophyta</taxon>
        <taxon>Spermatophyta</taxon>
        <taxon>Magnoliopsida</taxon>
        <taxon>Liliopsida</taxon>
        <taxon>Poales</taxon>
        <taxon>Poaceae</taxon>
        <taxon>BOP clade</taxon>
        <taxon>Oryzoideae</taxon>
        <taxon>Oryzeae</taxon>
        <taxon>Oryzinae</taxon>
        <taxon>Leersia</taxon>
    </lineage>
</organism>
<reference evidence="3" key="2">
    <citation type="submission" date="2013-12" db="EMBL/GenBank/DDBJ databases">
        <authorList>
            <person name="Yu Y."/>
            <person name="Lee S."/>
            <person name="de Baynast K."/>
            <person name="Wissotski M."/>
            <person name="Liu L."/>
            <person name="Talag J."/>
            <person name="Goicoechea J."/>
            <person name="Angelova A."/>
            <person name="Jetty R."/>
            <person name="Kudrna D."/>
            <person name="Golser W."/>
            <person name="Rivera L."/>
            <person name="Zhang J."/>
            <person name="Wing R."/>
        </authorList>
    </citation>
    <scope>NUCLEOTIDE SEQUENCE</scope>
</reference>
<feature type="compositionally biased region" description="Acidic residues" evidence="1">
    <location>
        <begin position="103"/>
        <end position="115"/>
    </location>
</feature>
<reference evidence="2 3" key="1">
    <citation type="submission" date="2012-08" db="EMBL/GenBank/DDBJ databases">
        <title>Oryza genome evolution.</title>
        <authorList>
            <person name="Wing R.A."/>
        </authorList>
    </citation>
    <scope>NUCLEOTIDE SEQUENCE</scope>
</reference>
<evidence type="ECO:0000313" key="3">
    <source>
        <dbReference type="Proteomes" id="UP000032180"/>
    </source>
</evidence>
<dbReference type="AlphaFoldDB" id="A0A0D9VGQ8"/>